<dbReference type="AlphaFoldDB" id="A0A7K4Z590"/>
<evidence type="ECO:0000313" key="3">
    <source>
        <dbReference type="EMBL" id="NWR66429.1"/>
    </source>
</evidence>
<organism evidence="3 4">
    <name type="scientific">Bucorvus abyssinicus</name>
    <name type="common">Northern ground-hornbill</name>
    <name type="synonym">Abyssinian ground-hornbill</name>
    <dbReference type="NCBI Taxonomy" id="153643"/>
    <lineage>
        <taxon>Eukaryota</taxon>
        <taxon>Metazoa</taxon>
        <taxon>Chordata</taxon>
        <taxon>Craniata</taxon>
        <taxon>Vertebrata</taxon>
        <taxon>Euteleostomi</taxon>
        <taxon>Archelosauria</taxon>
        <taxon>Archosauria</taxon>
        <taxon>Dinosauria</taxon>
        <taxon>Saurischia</taxon>
        <taxon>Theropoda</taxon>
        <taxon>Coelurosauria</taxon>
        <taxon>Aves</taxon>
        <taxon>Neognathae</taxon>
        <taxon>Neoaves</taxon>
        <taxon>Telluraves</taxon>
        <taxon>Coraciimorphae</taxon>
        <taxon>Bucerotiformes</taxon>
        <taxon>Bucorvidae</taxon>
        <taxon>Bucorvus</taxon>
    </lineage>
</organism>
<proteinExistence type="predicted"/>
<dbReference type="GO" id="GO:0005829">
    <property type="term" value="C:cytosol"/>
    <property type="evidence" value="ECO:0007669"/>
    <property type="project" value="TreeGrafter"/>
</dbReference>
<keyword evidence="2" id="KW-0732">Signal</keyword>
<dbReference type="InterPro" id="IPR029392">
    <property type="entry name" value="AP-5_subunit_s1"/>
</dbReference>
<feature type="non-terminal residue" evidence="3">
    <location>
        <position position="1"/>
    </location>
</feature>
<evidence type="ECO:0000256" key="1">
    <source>
        <dbReference type="SAM" id="MobiDB-lite"/>
    </source>
</evidence>
<keyword evidence="4" id="KW-1185">Reference proteome</keyword>
<name>A0A7K4Z590_BUCAB</name>
<evidence type="ECO:0000256" key="2">
    <source>
        <dbReference type="SAM" id="SignalP"/>
    </source>
</evidence>
<dbReference type="GO" id="GO:0000724">
    <property type="term" value="P:double-strand break repair via homologous recombination"/>
    <property type="evidence" value="ECO:0007669"/>
    <property type="project" value="InterPro"/>
</dbReference>
<dbReference type="GO" id="GO:0005770">
    <property type="term" value="C:late endosome"/>
    <property type="evidence" value="ECO:0007669"/>
    <property type="project" value="TreeGrafter"/>
</dbReference>
<sequence>MVRAFVLLALGGADGGHAPRGHAPCRVLYARLFGTPDPGTLDPGTPDPGTPPRQRLRRKEQLAAVARQVASQHHLLQSTSGRPLSPQPPQLPDDPLSLQDAPAGLFQLPPGDPFSQRLTVTWLSALSVAFALVCDPGENLALAEMTLRRLAARLLVTLRLLGPGADVLLRADAIDVLLDRLLPHGEMLFLNEWVLRDVDRELGLKISH</sequence>
<dbReference type="EMBL" id="VYZL01005357">
    <property type="protein sequence ID" value="NWR66429.1"/>
    <property type="molecule type" value="Genomic_DNA"/>
</dbReference>
<dbReference type="PANTHER" id="PTHR16120:SF0">
    <property type="entry name" value="AP-5 COMPLEX SUBUNIT SIGMA-1"/>
    <property type="match status" value="1"/>
</dbReference>
<feature type="region of interest" description="Disordered" evidence="1">
    <location>
        <begin position="75"/>
        <end position="101"/>
    </location>
</feature>
<feature type="chain" id="PRO_5029530106" evidence="2">
    <location>
        <begin position="16"/>
        <end position="208"/>
    </location>
</feature>
<dbReference type="GO" id="GO:0030119">
    <property type="term" value="C:AP-type membrane coat adaptor complex"/>
    <property type="evidence" value="ECO:0007669"/>
    <property type="project" value="InterPro"/>
</dbReference>
<reference evidence="3 4" key="1">
    <citation type="submission" date="2019-09" db="EMBL/GenBank/DDBJ databases">
        <title>Bird 10,000 Genomes (B10K) Project - Family phase.</title>
        <authorList>
            <person name="Zhang G."/>
        </authorList>
    </citation>
    <scope>NUCLEOTIDE SEQUENCE [LARGE SCALE GENOMIC DNA]</scope>
    <source>
        <strain evidence="3">B10K-DU-012-80</strain>
    </source>
</reference>
<feature type="signal peptide" evidence="2">
    <location>
        <begin position="1"/>
        <end position="15"/>
    </location>
</feature>
<comment type="caution">
    <text evidence="3">The sequence shown here is derived from an EMBL/GenBank/DDBJ whole genome shotgun (WGS) entry which is preliminary data.</text>
</comment>
<protein>
    <submittedName>
        <fullName evidence="3">AP5S1 protein</fullName>
    </submittedName>
</protein>
<dbReference type="OrthoDB" id="370698at2759"/>
<dbReference type="GO" id="GO:0016197">
    <property type="term" value="P:endosomal transport"/>
    <property type="evidence" value="ECO:0007669"/>
    <property type="project" value="InterPro"/>
</dbReference>
<dbReference type="PANTHER" id="PTHR16120">
    <property type="entry name" value="AP-5 COMPLEX SUBUNIT SIGMA-1"/>
    <property type="match status" value="1"/>
</dbReference>
<feature type="non-terminal residue" evidence="3">
    <location>
        <position position="208"/>
    </location>
</feature>
<dbReference type="GO" id="GO:0005764">
    <property type="term" value="C:lysosome"/>
    <property type="evidence" value="ECO:0007669"/>
    <property type="project" value="TreeGrafter"/>
</dbReference>
<evidence type="ECO:0000313" key="4">
    <source>
        <dbReference type="Proteomes" id="UP000551127"/>
    </source>
</evidence>
<accession>A0A7K4Z590</accession>
<dbReference type="Proteomes" id="UP000551127">
    <property type="component" value="Unassembled WGS sequence"/>
</dbReference>
<gene>
    <name evidence="3" type="primary">Ap5s1</name>
    <name evidence="3" type="ORF">BUCABY_R15315</name>
</gene>
<dbReference type="Pfam" id="PF15001">
    <property type="entry name" value="AP-5_subunit_s1"/>
    <property type="match status" value="1"/>
</dbReference>